<evidence type="ECO:0000256" key="6">
    <source>
        <dbReference type="ARBA" id="ARBA00022737"/>
    </source>
</evidence>
<dbReference type="HOGENOM" id="CLU_028946_0_0_1"/>
<keyword evidence="6" id="KW-0677">Repeat</keyword>
<comment type="cofactor">
    <cofactor evidence="1">
        <name>Zn(2+)</name>
        <dbReference type="ChEBI" id="CHEBI:29105"/>
    </cofactor>
</comment>
<accession>W7HZA1</accession>
<organism evidence="9 10">
    <name type="scientific">Drechslerella stenobrocha 248</name>
    <dbReference type="NCBI Taxonomy" id="1043628"/>
    <lineage>
        <taxon>Eukaryota</taxon>
        <taxon>Fungi</taxon>
        <taxon>Dikarya</taxon>
        <taxon>Ascomycota</taxon>
        <taxon>Pezizomycotina</taxon>
        <taxon>Orbiliomycetes</taxon>
        <taxon>Orbiliales</taxon>
        <taxon>Orbiliaceae</taxon>
        <taxon>Drechslerella</taxon>
    </lineage>
</organism>
<evidence type="ECO:0000256" key="2">
    <source>
        <dbReference type="ARBA" id="ARBA00010497"/>
    </source>
</evidence>
<keyword evidence="5" id="KW-0479">Metal-binding</keyword>
<dbReference type="AlphaFoldDB" id="W7HZA1"/>
<dbReference type="Pfam" id="PF00432">
    <property type="entry name" value="Prenyltrans"/>
    <property type="match status" value="1"/>
</dbReference>
<dbReference type="Gene3D" id="1.50.10.20">
    <property type="match status" value="1"/>
</dbReference>
<evidence type="ECO:0000313" key="9">
    <source>
        <dbReference type="EMBL" id="EWC45288.1"/>
    </source>
</evidence>
<dbReference type="InterPro" id="IPR001330">
    <property type="entry name" value="Prenyltrans"/>
</dbReference>
<dbReference type="SUPFAM" id="SSF48239">
    <property type="entry name" value="Terpenoid cyclases/Protein prenyltransferases"/>
    <property type="match status" value="1"/>
</dbReference>
<keyword evidence="10" id="KW-1185">Reference proteome</keyword>
<proteinExistence type="inferred from homology"/>
<keyword evidence="7" id="KW-0862">Zinc</keyword>
<evidence type="ECO:0000256" key="1">
    <source>
        <dbReference type="ARBA" id="ARBA00001947"/>
    </source>
</evidence>
<name>W7HZA1_9PEZI</name>
<dbReference type="GO" id="GO:0005965">
    <property type="term" value="C:protein farnesyltransferase complex"/>
    <property type="evidence" value="ECO:0007669"/>
    <property type="project" value="TreeGrafter"/>
</dbReference>
<protein>
    <recommendedName>
        <fullName evidence="8">Prenyltransferase alpha-alpha toroid domain-containing protein</fullName>
    </recommendedName>
</protein>
<evidence type="ECO:0000313" key="10">
    <source>
        <dbReference type="Proteomes" id="UP000024837"/>
    </source>
</evidence>
<reference evidence="9 10" key="1">
    <citation type="submission" date="2013-05" db="EMBL/GenBank/DDBJ databases">
        <title>Drechslerella stenobrocha genome reveals carnivorous origination and mechanical trapping mechanism of predatory fungi.</title>
        <authorList>
            <person name="Liu X."/>
            <person name="Zhang W."/>
            <person name="Liu K."/>
        </authorList>
    </citation>
    <scope>NUCLEOTIDE SEQUENCE [LARGE SCALE GENOMIC DNA]</scope>
    <source>
        <strain evidence="9 10">248</strain>
    </source>
</reference>
<dbReference type="PANTHER" id="PTHR11774:SF6">
    <property type="entry name" value="PROTEIN FARNESYLTRANSFERASE SUBUNIT BETA"/>
    <property type="match status" value="1"/>
</dbReference>
<feature type="domain" description="Prenyltransferase alpha-alpha toroid" evidence="8">
    <location>
        <begin position="75"/>
        <end position="453"/>
    </location>
</feature>
<dbReference type="GO" id="GO:0004660">
    <property type="term" value="F:protein farnesyltransferase activity"/>
    <property type="evidence" value="ECO:0007669"/>
    <property type="project" value="TreeGrafter"/>
</dbReference>
<evidence type="ECO:0000256" key="4">
    <source>
        <dbReference type="ARBA" id="ARBA00022679"/>
    </source>
</evidence>
<dbReference type="EMBL" id="KI966429">
    <property type="protein sequence ID" value="EWC45288.1"/>
    <property type="molecule type" value="Genomic_DNA"/>
</dbReference>
<evidence type="ECO:0000256" key="3">
    <source>
        <dbReference type="ARBA" id="ARBA00022602"/>
    </source>
</evidence>
<gene>
    <name evidence="9" type="ORF">DRE_06015</name>
</gene>
<keyword evidence="4" id="KW-0808">Transferase</keyword>
<dbReference type="OrthoDB" id="10261146at2759"/>
<dbReference type="PANTHER" id="PTHR11774">
    <property type="entry name" value="GERANYLGERANYL TRANSFERASE TYPE BETA SUBUNIT"/>
    <property type="match status" value="1"/>
</dbReference>
<dbReference type="InterPro" id="IPR008930">
    <property type="entry name" value="Terpenoid_cyclase/PrenylTrfase"/>
</dbReference>
<dbReference type="GO" id="GO:0046872">
    <property type="term" value="F:metal ion binding"/>
    <property type="evidence" value="ECO:0007669"/>
    <property type="project" value="UniProtKB-KW"/>
</dbReference>
<comment type="similarity">
    <text evidence="2">Belongs to the protein prenyltransferase subunit beta family.</text>
</comment>
<sequence length="480" mass="52216">MAAAGGSSQADEVHGQGTQELFAVPETDDSEFYQQPFEPVPAMHLSLPFIIDGLNTETSSRQLSTAQNILKSVKQTPIPNRPWIFYWCINALAALGEDVGGYNDRTVASLKPLQHKDGGFGGGNGQMPHMASVYAVVLTLAITTYHASRDLSEAERFKVYAESFGWIDRKRLLQWIRKTKLPSGGFKVNEGGEEDVRAGYCALVTLALLDFDEDELKGDASLGESPLLDGVLDYFQSCQTWEGGIGAKPHAEAHGGYAFCVLGALCLLGEPGEVLNRHMDLGRFISWLSARQYAPEGGFSGRTNKLVDGCYSAWVGGCWAFVEAGANGAESARSSVKVNVGSMWSRKALVRYTLTCCQSPRGGLRDKPGIHPDYYHSNYVLLGLSAAQHYYYYDDRGGSALGDKSPFGHGFCWRASRNVPKPSSGDGDGGGWEEGLVQREEDRVGTQHPVFNIPLGAEAQLRAWWRLARQTAPDGEAASD</sequence>
<dbReference type="InterPro" id="IPR045089">
    <property type="entry name" value="PGGT1B-like"/>
</dbReference>
<evidence type="ECO:0000256" key="7">
    <source>
        <dbReference type="ARBA" id="ARBA00022833"/>
    </source>
</evidence>
<evidence type="ECO:0000256" key="5">
    <source>
        <dbReference type="ARBA" id="ARBA00022723"/>
    </source>
</evidence>
<dbReference type="Proteomes" id="UP000024837">
    <property type="component" value="Unassembled WGS sequence"/>
</dbReference>
<keyword evidence="3" id="KW-0637">Prenyltransferase</keyword>
<evidence type="ECO:0000259" key="8">
    <source>
        <dbReference type="Pfam" id="PF00432"/>
    </source>
</evidence>